<dbReference type="Proteomes" id="UP000694546">
    <property type="component" value="Chromosome 21"/>
</dbReference>
<organism evidence="2">
    <name type="scientific">Gadus morhua</name>
    <name type="common">Atlantic cod</name>
    <dbReference type="NCBI Taxonomy" id="8049"/>
    <lineage>
        <taxon>Eukaryota</taxon>
        <taxon>Metazoa</taxon>
        <taxon>Chordata</taxon>
        <taxon>Craniata</taxon>
        <taxon>Vertebrata</taxon>
        <taxon>Euteleostomi</taxon>
        <taxon>Actinopterygii</taxon>
        <taxon>Neopterygii</taxon>
        <taxon>Teleostei</taxon>
        <taxon>Neoteleostei</taxon>
        <taxon>Acanthomorphata</taxon>
        <taxon>Zeiogadaria</taxon>
        <taxon>Gadariae</taxon>
        <taxon>Gadiformes</taxon>
        <taxon>Gadoidei</taxon>
        <taxon>Gadidae</taxon>
        <taxon>Gadus</taxon>
    </lineage>
</organism>
<feature type="chain" id="PRO_5044730097" evidence="1">
    <location>
        <begin position="23"/>
        <end position="47"/>
    </location>
</feature>
<dbReference type="EMBL" id="HQ184323">
    <property type="protein sequence ID" value="ADU34223.1"/>
    <property type="molecule type" value="mRNA"/>
</dbReference>
<evidence type="ECO:0000313" key="2">
    <source>
        <dbReference type="EMBL" id="ADU34223.1"/>
    </source>
</evidence>
<dbReference type="AlphaFoldDB" id="E7D8W6"/>
<name>E7D8W6_GADMO</name>
<evidence type="ECO:0000313" key="3">
    <source>
        <dbReference type="Ensembl" id="ENSGMOP00000053522.1"/>
    </source>
</evidence>
<keyword evidence="4" id="KW-1185">Reference proteome</keyword>
<sequence>MRCIFLLFVVLLLAMMVLPAEGFLHHIVGLIHHGKLDMYRSNNCSLV</sequence>
<accession>E7D8W6</accession>
<reference evidence="3" key="2">
    <citation type="submission" date="2024-12" db="UniProtKB">
        <authorList>
            <consortium name="Ensembl"/>
        </authorList>
    </citation>
    <scope>IDENTIFICATION</scope>
</reference>
<proteinExistence type="evidence at transcript level"/>
<evidence type="ECO:0000256" key="1">
    <source>
        <dbReference type="SAM" id="SignalP"/>
    </source>
</evidence>
<gene>
    <name evidence="2" type="primary">pis2</name>
</gene>
<dbReference type="Ensembl" id="ENSGMOT00000039165.1">
    <property type="protein sequence ID" value="ENSGMOP00000053522.1"/>
    <property type="gene ID" value="ENSGMOG00000035593.1"/>
</dbReference>
<feature type="signal peptide" evidence="1">
    <location>
        <begin position="1"/>
        <end position="22"/>
    </location>
</feature>
<keyword evidence="1" id="KW-0732">Signal</keyword>
<evidence type="ECO:0000313" key="4">
    <source>
        <dbReference type="Proteomes" id="UP000694546"/>
    </source>
</evidence>
<protein>
    <submittedName>
        <fullName evidence="2">Piscidin-2 beta</fullName>
    </submittedName>
</protein>
<accession>A0A8C5C090</accession>
<reference evidence="2" key="1">
    <citation type="journal article" date="2012" name="Fish Shellfish Immunol.">
        <title>Differential expression and biological activity of two piscidin paralogues and a novel splice variant in Atlantic cod (Gadus morhua L.).</title>
        <authorList>
            <person name="Ruangsri J."/>
            <person name="Salger S.A."/>
            <person name="Caipang C.M."/>
            <person name="Kiron V."/>
            <person name="Fernandes J.M."/>
        </authorList>
    </citation>
    <scope>NUCLEOTIDE SEQUENCE</scope>
</reference>